<comment type="caution">
    <text evidence="1">The sequence shown here is derived from an EMBL/GenBank/DDBJ whole genome shotgun (WGS) entry which is preliminary data.</text>
</comment>
<organism evidence="1">
    <name type="scientific">marine sediment metagenome</name>
    <dbReference type="NCBI Taxonomy" id="412755"/>
    <lineage>
        <taxon>unclassified sequences</taxon>
        <taxon>metagenomes</taxon>
        <taxon>ecological metagenomes</taxon>
    </lineage>
</organism>
<dbReference type="AlphaFoldDB" id="A0A0F9AX25"/>
<evidence type="ECO:0000313" key="1">
    <source>
        <dbReference type="EMBL" id="KKL14134.1"/>
    </source>
</evidence>
<accession>A0A0F9AX25</accession>
<proteinExistence type="predicted"/>
<sequence length="69" mass="7641">MAKVVVRLMGPFDTAEGSRGRMRYRLMSIKGGVTVHGQDGEYRAGDLLSEEQAKGLVSDYEVNTERYTG</sequence>
<gene>
    <name evidence="1" type="ORF">LCGC14_2518800</name>
</gene>
<name>A0A0F9AX25_9ZZZZ</name>
<dbReference type="EMBL" id="LAZR01040581">
    <property type="protein sequence ID" value="KKL14134.1"/>
    <property type="molecule type" value="Genomic_DNA"/>
</dbReference>
<reference evidence="1" key="1">
    <citation type="journal article" date="2015" name="Nature">
        <title>Complex archaea that bridge the gap between prokaryotes and eukaryotes.</title>
        <authorList>
            <person name="Spang A."/>
            <person name="Saw J.H."/>
            <person name="Jorgensen S.L."/>
            <person name="Zaremba-Niedzwiedzka K."/>
            <person name="Martijn J."/>
            <person name="Lind A.E."/>
            <person name="van Eijk R."/>
            <person name="Schleper C."/>
            <person name="Guy L."/>
            <person name="Ettema T.J."/>
        </authorList>
    </citation>
    <scope>NUCLEOTIDE SEQUENCE</scope>
</reference>
<protein>
    <submittedName>
        <fullName evidence="1">Uncharacterized protein</fullName>
    </submittedName>
</protein>